<reference evidence="1" key="1">
    <citation type="submission" date="2023-04" db="EMBL/GenBank/DDBJ databases">
        <title>A chromosome-level genome assembly of the parasitoid wasp Eretmocerus hayati.</title>
        <authorList>
            <person name="Zhong Y."/>
            <person name="Liu S."/>
            <person name="Liu Y."/>
        </authorList>
    </citation>
    <scope>NUCLEOTIDE SEQUENCE</scope>
    <source>
        <strain evidence="1">ZJU_SS_LIU_2023</strain>
    </source>
</reference>
<comment type="caution">
    <text evidence="1">The sequence shown here is derived from an EMBL/GenBank/DDBJ whole genome shotgun (WGS) entry which is preliminary data.</text>
</comment>
<organism evidence="1 2">
    <name type="scientific">Eretmocerus hayati</name>
    <dbReference type="NCBI Taxonomy" id="131215"/>
    <lineage>
        <taxon>Eukaryota</taxon>
        <taxon>Metazoa</taxon>
        <taxon>Ecdysozoa</taxon>
        <taxon>Arthropoda</taxon>
        <taxon>Hexapoda</taxon>
        <taxon>Insecta</taxon>
        <taxon>Pterygota</taxon>
        <taxon>Neoptera</taxon>
        <taxon>Endopterygota</taxon>
        <taxon>Hymenoptera</taxon>
        <taxon>Apocrita</taxon>
        <taxon>Proctotrupomorpha</taxon>
        <taxon>Chalcidoidea</taxon>
        <taxon>Aphelinidae</taxon>
        <taxon>Aphelininae</taxon>
        <taxon>Eretmocerus</taxon>
    </lineage>
</organism>
<protein>
    <submittedName>
        <fullName evidence="1">Uncharacterized protein</fullName>
    </submittedName>
</protein>
<name>A0ACC2N6F8_9HYME</name>
<sequence>MVKNPTPIRWLSFFESTLCITACWTMLETFFRHECSNPLTRNNDAVTLEEYFSDPLSKAQHFMNLQVFPKLYVVEKELQTEKYLYTSGRRLSRELYVFLLRMIMKEDYIMTRPLEEVNLARTNQMNRLEQSTLDPMVADILNQLTPEECTKF</sequence>
<accession>A0ACC2N6F8</accession>
<evidence type="ECO:0000313" key="1">
    <source>
        <dbReference type="EMBL" id="KAJ8666629.1"/>
    </source>
</evidence>
<dbReference type="Proteomes" id="UP001239111">
    <property type="component" value="Chromosome 4"/>
</dbReference>
<gene>
    <name evidence="1" type="ORF">QAD02_008291</name>
</gene>
<keyword evidence="2" id="KW-1185">Reference proteome</keyword>
<dbReference type="EMBL" id="CM056744">
    <property type="protein sequence ID" value="KAJ8666629.1"/>
    <property type="molecule type" value="Genomic_DNA"/>
</dbReference>
<proteinExistence type="predicted"/>
<evidence type="ECO:0000313" key="2">
    <source>
        <dbReference type="Proteomes" id="UP001239111"/>
    </source>
</evidence>